<evidence type="ECO:0000259" key="3">
    <source>
        <dbReference type="PROSITE" id="PS51186"/>
    </source>
</evidence>
<dbReference type="GO" id="GO:0016746">
    <property type="term" value="F:acyltransferase activity"/>
    <property type="evidence" value="ECO:0007669"/>
    <property type="project" value="UniProtKB-KW"/>
</dbReference>
<reference evidence="5" key="1">
    <citation type="journal article" date="2019" name="Int. J. Syst. Evol. Microbiol.">
        <title>The Global Catalogue of Microorganisms (GCM) 10K type strain sequencing project: providing services to taxonomists for standard genome sequencing and annotation.</title>
        <authorList>
            <consortium name="The Broad Institute Genomics Platform"/>
            <consortium name="The Broad Institute Genome Sequencing Center for Infectious Disease"/>
            <person name="Wu L."/>
            <person name="Ma J."/>
        </authorList>
    </citation>
    <scope>NUCLEOTIDE SEQUENCE [LARGE SCALE GENOMIC DNA]</scope>
    <source>
        <strain evidence="5">CGMCC 4.7289</strain>
    </source>
</reference>
<keyword evidence="1 4" id="KW-0808">Transferase</keyword>
<evidence type="ECO:0000256" key="2">
    <source>
        <dbReference type="ARBA" id="ARBA00023315"/>
    </source>
</evidence>
<name>A0ABV8LLB6_9ACTN</name>
<dbReference type="PANTHER" id="PTHR43877:SF1">
    <property type="entry name" value="ACETYLTRANSFERASE"/>
    <property type="match status" value="1"/>
</dbReference>
<dbReference type="EC" id="2.3.-.-" evidence="4"/>
<gene>
    <name evidence="4" type="ORF">ACFOZ4_13390</name>
</gene>
<keyword evidence="5" id="KW-1185">Reference proteome</keyword>
<dbReference type="CDD" id="cd04301">
    <property type="entry name" value="NAT_SF"/>
    <property type="match status" value="1"/>
</dbReference>
<dbReference type="PROSITE" id="PS51186">
    <property type="entry name" value="GNAT"/>
    <property type="match status" value="1"/>
</dbReference>
<comment type="caution">
    <text evidence="4">The sequence shown here is derived from an EMBL/GenBank/DDBJ whole genome shotgun (WGS) entry which is preliminary data.</text>
</comment>
<sequence length="151" mass="17392">MSPAVAIRPAHADDEPRWRELWDAYTRFYEREPVEAITRQTWSRILDPAGSVHAIVAERPGEGVVGIAHYLLQDSTSALAPGCYLQDLYVDPDVRGGGVGRTLIDWLWNETRVRGWSSLSWQTRETNYRARMLYDNYTPHSGFLRYVLRNP</sequence>
<dbReference type="Proteomes" id="UP001595816">
    <property type="component" value="Unassembled WGS sequence"/>
</dbReference>
<dbReference type="InterPro" id="IPR016181">
    <property type="entry name" value="Acyl_CoA_acyltransferase"/>
</dbReference>
<evidence type="ECO:0000313" key="5">
    <source>
        <dbReference type="Proteomes" id="UP001595816"/>
    </source>
</evidence>
<accession>A0ABV8LLB6</accession>
<dbReference type="PANTHER" id="PTHR43877">
    <property type="entry name" value="AMINOALKYLPHOSPHONATE N-ACETYLTRANSFERASE-RELATED-RELATED"/>
    <property type="match status" value="1"/>
</dbReference>
<evidence type="ECO:0000313" key="4">
    <source>
        <dbReference type="EMBL" id="MFC4131599.1"/>
    </source>
</evidence>
<dbReference type="Gene3D" id="3.40.630.30">
    <property type="match status" value="1"/>
</dbReference>
<evidence type="ECO:0000256" key="1">
    <source>
        <dbReference type="ARBA" id="ARBA00022679"/>
    </source>
</evidence>
<dbReference type="InterPro" id="IPR000182">
    <property type="entry name" value="GNAT_dom"/>
</dbReference>
<proteinExistence type="predicted"/>
<dbReference type="RefSeq" id="WP_253755281.1">
    <property type="nucleotide sequence ID" value="NZ_JAMZDZ010000001.1"/>
</dbReference>
<dbReference type="EMBL" id="JBHSAY010000006">
    <property type="protein sequence ID" value="MFC4131599.1"/>
    <property type="molecule type" value="Genomic_DNA"/>
</dbReference>
<dbReference type="SUPFAM" id="SSF55729">
    <property type="entry name" value="Acyl-CoA N-acyltransferases (Nat)"/>
    <property type="match status" value="1"/>
</dbReference>
<organism evidence="4 5">
    <name type="scientific">Hamadaea flava</name>
    <dbReference type="NCBI Taxonomy" id="1742688"/>
    <lineage>
        <taxon>Bacteria</taxon>
        <taxon>Bacillati</taxon>
        <taxon>Actinomycetota</taxon>
        <taxon>Actinomycetes</taxon>
        <taxon>Micromonosporales</taxon>
        <taxon>Micromonosporaceae</taxon>
        <taxon>Hamadaea</taxon>
    </lineage>
</organism>
<keyword evidence="2 4" id="KW-0012">Acyltransferase</keyword>
<protein>
    <submittedName>
        <fullName evidence="4">GNAT family N-acetyltransferase</fullName>
        <ecNumber evidence="4">2.3.-.-</ecNumber>
    </submittedName>
</protein>
<dbReference type="Pfam" id="PF00583">
    <property type="entry name" value="Acetyltransf_1"/>
    <property type="match status" value="1"/>
</dbReference>
<feature type="domain" description="N-acetyltransferase" evidence="3">
    <location>
        <begin position="5"/>
        <end position="151"/>
    </location>
</feature>
<dbReference type="InterPro" id="IPR050832">
    <property type="entry name" value="Bact_Acetyltransf"/>
</dbReference>